<name>A0A1E5RKH4_9ASCO</name>
<evidence type="ECO:0000313" key="2">
    <source>
        <dbReference type="EMBL" id="OEJ87354.1"/>
    </source>
</evidence>
<evidence type="ECO:0000256" key="1">
    <source>
        <dbReference type="SAM" id="MobiDB-lite"/>
    </source>
</evidence>
<keyword evidence="3" id="KW-1185">Reference proteome</keyword>
<reference evidence="3" key="1">
    <citation type="journal article" date="2016" name="Genome Announc.">
        <title>Genome sequences of three species of Hanseniaspora isolated from spontaneous wine fermentations.</title>
        <authorList>
            <person name="Sternes P.R."/>
            <person name="Lee D."/>
            <person name="Kutyna D.R."/>
            <person name="Borneman A.R."/>
        </authorList>
    </citation>
    <scope>NUCLEOTIDE SEQUENCE [LARGE SCALE GENOMIC DNA]</scope>
    <source>
        <strain evidence="3">AWRI3578</strain>
    </source>
</reference>
<organism evidence="2 3">
    <name type="scientific">Hanseniaspora opuntiae</name>
    <dbReference type="NCBI Taxonomy" id="211096"/>
    <lineage>
        <taxon>Eukaryota</taxon>
        <taxon>Fungi</taxon>
        <taxon>Dikarya</taxon>
        <taxon>Ascomycota</taxon>
        <taxon>Saccharomycotina</taxon>
        <taxon>Saccharomycetes</taxon>
        <taxon>Saccharomycodales</taxon>
        <taxon>Saccharomycodaceae</taxon>
        <taxon>Hanseniaspora</taxon>
    </lineage>
</organism>
<dbReference type="Proteomes" id="UP000095605">
    <property type="component" value="Unassembled WGS sequence"/>
</dbReference>
<dbReference type="EMBL" id="LPNL01000004">
    <property type="protein sequence ID" value="OEJ87354.1"/>
    <property type="molecule type" value="Genomic_DNA"/>
</dbReference>
<feature type="compositionally biased region" description="Polar residues" evidence="1">
    <location>
        <begin position="178"/>
        <end position="192"/>
    </location>
</feature>
<proteinExistence type="predicted"/>
<feature type="region of interest" description="Disordered" evidence="1">
    <location>
        <begin position="165"/>
        <end position="192"/>
    </location>
</feature>
<comment type="caution">
    <text evidence="2">The sequence shown here is derived from an EMBL/GenBank/DDBJ whole genome shotgun (WGS) entry which is preliminary data.</text>
</comment>
<dbReference type="OrthoDB" id="3972412at2759"/>
<accession>A0A1E5RKH4</accession>
<gene>
    <name evidence="2" type="ORF">AWRI3578_g1978</name>
</gene>
<evidence type="ECO:0000313" key="3">
    <source>
        <dbReference type="Proteomes" id="UP000095605"/>
    </source>
</evidence>
<dbReference type="AlphaFoldDB" id="A0A1E5RKH4"/>
<protein>
    <submittedName>
        <fullName evidence="2">Uncharacterized protein</fullName>
    </submittedName>
</protein>
<sequence>MVILSKKIIGKLFLPEVSVRESKLKSQGNRKIFKNSDLEIIKKELLLNASALSQYKDIGLFIDKAPSTKSTEFEKDPYQLFIKVEEELTHIHNTPRDSVVEPRNMICENKIKDSVNDEGITTEKEMVSPIANLSSANERVAHILKDTKNYNNRDVILSQTKQISEEASPAACNDVPKLTTQEGMYSKTNTKR</sequence>